<dbReference type="AlphaFoldDB" id="A8ZRM6"/>
<dbReference type="KEGG" id="dge:Dgeo_3095"/>
<keyword evidence="2" id="KW-1185">Reference proteome</keyword>
<sequence>MHSTPQQLLHLNNTGQMVKVLELTEAATRSLPGPDDQDALARLTERGIALMRLGRIPEAMNTLRYPMQCGQERAAIDFGVCSVHIGDIEAAHAHFEGLLPQLSQDERVNGRRWLALTLHLLGRTQEAHAEASQAMTDAQASERAKFWAGLAQTSYALILMDRGEYNLAALNVEAALQSDYTRVNPLARAFILQFAILVHLQRDNLEQAKILAAEAEALLDPHGDAGRLNRQQTAYYANKLQLARTLIGSLEGDPQATKEHANLVAYGLSNNDSDTLLFYVPGEIERLGEVGDLDGALKLLGQLPAFRVSAPGAFTTAAIAMTLAGRYEDARLLFSEHLEATLEQGLKPLHARGQLSCTMGCARPWKVIRRAWRT</sequence>
<proteinExistence type="predicted"/>
<geneLocation type="plasmid" evidence="1 2">
    <name>pDGEO02</name>
</geneLocation>
<dbReference type="SUPFAM" id="SSF48452">
    <property type="entry name" value="TPR-like"/>
    <property type="match status" value="1"/>
</dbReference>
<name>A8ZRM6_DEIGD</name>
<accession>A8ZRM6</accession>
<dbReference type="RefSeq" id="WP_012173253.1">
    <property type="nucleotide sequence ID" value="NC_009939.1"/>
</dbReference>
<reference evidence="1" key="1">
    <citation type="submission" date="2007-10" db="EMBL/GenBank/DDBJ databases">
        <title>Complete sequence of Plasmid2 pDGEO02 of Deinococcus geothermalis DSM 11300.</title>
        <authorList>
            <consortium name="US DOE Joint Genome Institute"/>
            <person name="Copeland A."/>
            <person name="Lucas S."/>
            <person name="Lapidus A."/>
            <person name="Barry K."/>
            <person name="Detter J.C."/>
            <person name="Glavina del Rio T."/>
            <person name="Hammon N."/>
            <person name="Israni S."/>
            <person name="Dalin E."/>
            <person name="Tice H."/>
            <person name="Pitluck S."/>
            <person name="Brettin T."/>
            <person name="Bruce D."/>
            <person name="Han C."/>
            <person name="Tapia R."/>
            <person name="Saunders E."/>
            <person name="Gilna P."/>
            <person name="Schmutz J."/>
            <person name="Larimer F."/>
            <person name="Land M."/>
            <person name="Hauser L."/>
            <person name="Kyrpides N."/>
            <person name="Kim E."/>
            <person name="Daly M.J."/>
            <person name="Fredrickson J.K."/>
            <person name="Makarova K.S."/>
            <person name="Gaidamakova E.K."/>
            <person name="Zhai M."/>
            <person name="Richardson P."/>
        </authorList>
    </citation>
    <scope>NUCLEOTIDE SEQUENCE [LARGE SCALE GENOMIC DNA]</scope>
    <source>
        <strain evidence="1">DSM 11300</strain>
        <plasmid evidence="1">pDGEO02</plasmid>
    </source>
</reference>
<dbReference type="Proteomes" id="UP000002431">
    <property type="component" value="Plasmid pDGEO02"/>
</dbReference>
<evidence type="ECO:0008006" key="3">
    <source>
        <dbReference type="Google" id="ProtNLM"/>
    </source>
</evidence>
<dbReference type="EMBL" id="CP000856">
    <property type="protein sequence ID" value="ABW35135.1"/>
    <property type="molecule type" value="Genomic_DNA"/>
</dbReference>
<keyword evidence="1" id="KW-0614">Plasmid</keyword>
<dbReference type="HOGENOM" id="CLU_739119_0_0_0"/>
<dbReference type="InterPro" id="IPR011990">
    <property type="entry name" value="TPR-like_helical_dom_sf"/>
</dbReference>
<evidence type="ECO:0000313" key="1">
    <source>
        <dbReference type="EMBL" id="ABW35135.1"/>
    </source>
</evidence>
<gene>
    <name evidence="1" type="ORF">Dgeo_3095</name>
</gene>
<evidence type="ECO:0000313" key="2">
    <source>
        <dbReference type="Proteomes" id="UP000002431"/>
    </source>
</evidence>
<protein>
    <recommendedName>
        <fullName evidence="3">MalT-like TPR region domain-containing protein</fullName>
    </recommendedName>
</protein>
<organism evidence="1 2">
    <name type="scientific">Deinococcus geothermalis (strain DSM 11300 / CIP 105573 / AG-3a)</name>
    <dbReference type="NCBI Taxonomy" id="319795"/>
    <lineage>
        <taxon>Bacteria</taxon>
        <taxon>Thermotogati</taxon>
        <taxon>Deinococcota</taxon>
        <taxon>Deinococci</taxon>
        <taxon>Deinococcales</taxon>
        <taxon>Deinococcaceae</taxon>
        <taxon>Deinococcus</taxon>
    </lineage>
</organism>
<dbReference type="Gene3D" id="1.25.40.10">
    <property type="entry name" value="Tetratricopeptide repeat domain"/>
    <property type="match status" value="1"/>
</dbReference>